<feature type="domain" description="Insertion element IS402-like" evidence="1">
    <location>
        <begin position="11"/>
        <end position="77"/>
    </location>
</feature>
<reference evidence="3" key="1">
    <citation type="submission" date="2016-10" db="EMBL/GenBank/DDBJ databases">
        <authorList>
            <person name="Varghese N."/>
            <person name="Submissions S."/>
        </authorList>
    </citation>
    <scope>NUCLEOTIDE SEQUENCE [LARGE SCALE GENOMIC DNA]</scope>
    <source>
        <strain evidence="3">CGMCC 4.6609</strain>
    </source>
</reference>
<dbReference type="PANTHER" id="PTHR30007:SF0">
    <property type="entry name" value="TRANSPOSASE"/>
    <property type="match status" value="1"/>
</dbReference>
<name>A0A1H0VTG1_9PSEU</name>
<sequence>MSSRRAYRSDLTDARWALIEPTLTAWRAVRRGPETAARVHHLREIVNAILYVCRTGIGWEYLPHDFLPYETVYDYYAK</sequence>
<dbReference type="Proteomes" id="UP000199691">
    <property type="component" value="Unassembled WGS sequence"/>
</dbReference>
<evidence type="ECO:0000313" key="2">
    <source>
        <dbReference type="EMBL" id="SDP81455.1"/>
    </source>
</evidence>
<evidence type="ECO:0000259" key="1">
    <source>
        <dbReference type="Pfam" id="PF13340"/>
    </source>
</evidence>
<dbReference type="AlphaFoldDB" id="A0A1H0VTG1"/>
<dbReference type="STRING" id="641025.SAMN05421507_115118"/>
<keyword evidence="3" id="KW-1185">Reference proteome</keyword>
<dbReference type="EMBL" id="FNIX01000015">
    <property type="protein sequence ID" value="SDP81455.1"/>
    <property type="molecule type" value="Genomic_DNA"/>
</dbReference>
<evidence type="ECO:0000313" key="3">
    <source>
        <dbReference type="Proteomes" id="UP000199691"/>
    </source>
</evidence>
<dbReference type="Pfam" id="PF13340">
    <property type="entry name" value="DUF4096"/>
    <property type="match status" value="1"/>
</dbReference>
<dbReference type="InterPro" id="IPR025161">
    <property type="entry name" value="IS402-like_dom"/>
</dbReference>
<organism evidence="2 3">
    <name type="scientific">Lentzea jiangxiensis</name>
    <dbReference type="NCBI Taxonomy" id="641025"/>
    <lineage>
        <taxon>Bacteria</taxon>
        <taxon>Bacillati</taxon>
        <taxon>Actinomycetota</taxon>
        <taxon>Actinomycetes</taxon>
        <taxon>Pseudonocardiales</taxon>
        <taxon>Pseudonocardiaceae</taxon>
        <taxon>Lentzea</taxon>
    </lineage>
</organism>
<dbReference type="PANTHER" id="PTHR30007">
    <property type="entry name" value="PHP DOMAIN PROTEIN"/>
    <property type="match status" value="1"/>
</dbReference>
<gene>
    <name evidence="2" type="ORF">SAMN05421507_115118</name>
</gene>
<proteinExistence type="predicted"/>
<accession>A0A1H0VTG1</accession>
<protein>
    <submittedName>
        <fullName evidence="2">Putative transposase of IS4/5 family</fullName>
    </submittedName>
</protein>